<feature type="chain" id="PRO_5043885699" description="Mesencephalic astrocyte-derived neurotrophic factor homolog" evidence="8">
    <location>
        <begin position="29"/>
        <end position="174"/>
    </location>
</feature>
<evidence type="ECO:0000259" key="9">
    <source>
        <dbReference type="Pfam" id="PF10208"/>
    </source>
</evidence>
<dbReference type="InterPro" id="IPR019345">
    <property type="entry name" value="ARMET_C"/>
</dbReference>
<gene>
    <name evidence="11" type="ORF">PBS003_LOCUS9682</name>
</gene>
<reference evidence="11" key="1">
    <citation type="submission" date="2021-11" db="EMBL/GenBank/DDBJ databases">
        <authorList>
            <person name="Islam A."/>
            <person name="Islam S."/>
            <person name="Flora M.S."/>
            <person name="Rahman M."/>
            <person name="Ziaur R.M."/>
            <person name="Epstein J.H."/>
            <person name="Hassan M."/>
            <person name="Klassen M."/>
            <person name="Woodard K."/>
            <person name="Webb A."/>
            <person name="Webby R.J."/>
            <person name="El Zowalaty M.E."/>
        </authorList>
    </citation>
    <scope>NUCLEOTIDE SEQUENCE</scope>
    <source>
        <strain evidence="11">Pbs3</strain>
    </source>
</reference>
<dbReference type="InterPro" id="IPR045332">
    <property type="entry name" value="ARMET_N"/>
</dbReference>
<feature type="signal peptide" evidence="8">
    <location>
        <begin position="1"/>
        <end position="28"/>
    </location>
</feature>
<sequence length="174" mass="19553">MLNTKRVMVLALVALVTLVLGFVPAVDADDGKECEVCVKVIDDLKATYEELVKEKPKGKKQDLAETAVTKLCGKKLSSKDNKLCYNLKPLKKDVARQVAFKKDSLKICKLLEKKNPDFCSMRYPVKTDANTDYSKMRVKQLRKILAERGVECIGCVEKADYIAKIKDSELHAEL</sequence>
<evidence type="ECO:0000256" key="2">
    <source>
        <dbReference type="ARBA" id="ARBA00005617"/>
    </source>
</evidence>
<dbReference type="InterPro" id="IPR045333">
    <property type="entry name" value="ARMET-like"/>
</dbReference>
<dbReference type="Gene3D" id="1.10.225.10">
    <property type="entry name" value="Saposin-like"/>
    <property type="match status" value="1"/>
</dbReference>
<evidence type="ECO:0000256" key="5">
    <source>
        <dbReference type="ARBA" id="ARBA00022729"/>
    </source>
</evidence>
<keyword evidence="5 8" id="KW-0732">Signal</keyword>
<comment type="subcellular location">
    <subcellularLocation>
        <location evidence="1">Secreted</location>
    </subcellularLocation>
</comment>
<evidence type="ECO:0000259" key="10">
    <source>
        <dbReference type="Pfam" id="PF20145"/>
    </source>
</evidence>
<feature type="domain" description="ARMET C-terminal" evidence="9">
    <location>
        <begin position="131"/>
        <end position="167"/>
    </location>
</feature>
<dbReference type="Pfam" id="PF10208">
    <property type="entry name" value="ARMET_C"/>
    <property type="match status" value="1"/>
</dbReference>
<feature type="domain" description="ARMET N-terminal" evidence="10">
    <location>
        <begin position="33"/>
        <end position="124"/>
    </location>
</feature>
<keyword evidence="4" id="KW-0964">Secreted</keyword>
<evidence type="ECO:0000256" key="1">
    <source>
        <dbReference type="ARBA" id="ARBA00004613"/>
    </source>
</evidence>
<comment type="caution">
    <text evidence="11">The sequence shown here is derived from an EMBL/GenBank/DDBJ whole genome shotgun (WGS) entry which is preliminary data.</text>
</comment>
<dbReference type="InterPro" id="IPR036361">
    <property type="entry name" value="SAP_dom_sf"/>
</dbReference>
<dbReference type="Gene3D" id="1.10.720.30">
    <property type="entry name" value="SAP domain"/>
    <property type="match status" value="1"/>
</dbReference>
<dbReference type="SUPFAM" id="SSF68906">
    <property type="entry name" value="SAP domain"/>
    <property type="match status" value="1"/>
</dbReference>
<comment type="similarity">
    <text evidence="2">Belongs to the ARMET family.</text>
</comment>
<dbReference type="Proteomes" id="UP001160483">
    <property type="component" value="Unassembled WGS sequence"/>
</dbReference>
<name>A0AAU9LD62_9STRA</name>
<accession>A0AAU9LD62</accession>
<keyword evidence="6" id="KW-1015">Disulfide bond</keyword>
<evidence type="ECO:0000313" key="11">
    <source>
        <dbReference type="EMBL" id="CAH0483108.1"/>
    </source>
</evidence>
<evidence type="ECO:0000256" key="3">
    <source>
        <dbReference type="ARBA" id="ARBA00014267"/>
    </source>
</evidence>
<organism evidence="11 12">
    <name type="scientific">Peronospora belbahrii</name>
    <dbReference type="NCBI Taxonomy" id="622444"/>
    <lineage>
        <taxon>Eukaryota</taxon>
        <taxon>Sar</taxon>
        <taxon>Stramenopiles</taxon>
        <taxon>Oomycota</taxon>
        <taxon>Peronosporomycetes</taxon>
        <taxon>Peronosporales</taxon>
        <taxon>Peronosporaceae</taxon>
        <taxon>Peronospora</taxon>
    </lineage>
</organism>
<dbReference type="EMBL" id="CAKKTJ010000337">
    <property type="protein sequence ID" value="CAH0483108.1"/>
    <property type="molecule type" value="Genomic_DNA"/>
</dbReference>
<dbReference type="PANTHER" id="PTHR12990">
    <property type="entry name" value="ARMET-LIKE PROTEIN"/>
    <property type="match status" value="1"/>
</dbReference>
<dbReference type="Pfam" id="PF20145">
    <property type="entry name" value="ARMET_N"/>
    <property type="match status" value="1"/>
</dbReference>
<evidence type="ECO:0000313" key="12">
    <source>
        <dbReference type="Proteomes" id="UP001160483"/>
    </source>
</evidence>
<evidence type="ECO:0000256" key="7">
    <source>
        <dbReference type="ARBA" id="ARBA00032923"/>
    </source>
</evidence>
<evidence type="ECO:0000256" key="6">
    <source>
        <dbReference type="ARBA" id="ARBA00023157"/>
    </source>
</evidence>
<evidence type="ECO:0000256" key="4">
    <source>
        <dbReference type="ARBA" id="ARBA00022525"/>
    </source>
</evidence>
<dbReference type="AlphaFoldDB" id="A0AAU9LD62"/>
<dbReference type="PANTHER" id="PTHR12990:SF5">
    <property type="entry name" value="MESENCEPHALIC ASTROCYTE-DERIVED NEUROTROPHIC FACTOR HOMOLOG"/>
    <property type="match status" value="1"/>
</dbReference>
<evidence type="ECO:0000256" key="8">
    <source>
        <dbReference type="SAM" id="SignalP"/>
    </source>
</evidence>
<protein>
    <recommendedName>
        <fullName evidence="3">Mesencephalic astrocyte-derived neurotrophic factor homolog</fullName>
    </recommendedName>
    <alternativeName>
        <fullName evidence="7">MANF/CDNF-like protein</fullName>
    </alternativeName>
</protein>
<dbReference type="GO" id="GO:0005576">
    <property type="term" value="C:extracellular region"/>
    <property type="evidence" value="ECO:0007669"/>
    <property type="project" value="UniProtKB-SubCell"/>
</dbReference>
<proteinExistence type="inferred from homology"/>